<dbReference type="AlphaFoldDB" id="B6WVN0"/>
<proteinExistence type="predicted"/>
<gene>
    <name evidence="1" type="ORF">DESPIG_02148</name>
</gene>
<evidence type="ECO:0000313" key="1">
    <source>
        <dbReference type="EMBL" id="EEB32936.1"/>
    </source>
</evidence>
<dbReference type="HOGENOM" id="CLU_3024765_0_0_7"/>
<evidence type="ECO:0000313" key="2">
    <source>
        <dbReference type="Proteomes" id="UP000003676"/>
    </source>
</evidence>
<reference evidence="1 2" key="2">
    <citation type="submission" date="2008-10" db="EMBL/GenBank/DDBJ databases">
        <authorList>
            <person name="Fulton L."/>
            <person name="Clifton S."/>
            <person name="Fulton B."/>
            <person name="Xu J."/>
            <person name="Minx P."/>
            <person name="Pepin K.H."/>
            <person name="Johnson M."/>
            <person name="Bhonagiri V."/>
            <person name="Nash W.E."/>
            <person name="Mardis E.R."/>
            <person name="Wilson R.K."/>
        </authorList>
    </citation>
    <scope>NUCLEOTIDE SEQUENCE [LARGE SCALE GENOMIC DNA]</scope>
    <source>
        <strain evidence="1 2">ATCC 29098</strain>
    </source>
</reference>
<protein>
    <submittedName>
        <fullName evidence="1">Uncharacterized protein</fullName>
    </submittedName>
</protein>
<dbReference type="EMBL" id="ABXU01000065">
    <property type="protein sequence ID" value="EEB32936.1"/>
    <property type="molecule type" value="Genomic_DNA"/>
</dbReference>
<dbReference type="Proteomes" id="UP000003676">
    <property type="component" value="Unassembled WGS sequence"/>
</dbReference>
<reference evidence="1 2" key="1">
    <citation type="submission" date="2008-10" db="EMBL/GenBank/DDBJ databases">
        <title>Draft genome sequence of Desulvovibrio piger (ATCC 29098).</title>
        <authorList>
            <person name="Sudarsanam P."/>
            <person name="Ley R."/>
            <person name="Guruge J."/>
            <person name="Turnbaugh P.J."/>
            <person name="Mahowald M."/>
            <person name="Liep D."/>
            <person name="Gordon J."/>
        </authorList>
    </citation>
    <scope>NUCLEOTIDE SEQUENCE [LARGE SCALE GENOMIC DNA]</scope>
    <source>
        <strain evidence="1 2">ATCC 29098</strain>
    </source>
</reference>
<organism evidence="1 2">
    <name type="scientific">Desulfovibrio piger ATCC 29098</name>
    <dbReference type="NCBI Taxonomy" id="411464"/>
    <lineage>
        <taxon>Bacteria</taxon>
        <taxon>Pseudomonadati</taxon>
        <taxon>Thermodesulfobacteriota</taxon>
        <taxon>Desulfovibrionia</taxon>
        <taxon>Desulfovibrionales</taxon>
        <taxon>Desulfovibrionaceae</taxon>
        <taxon>Desulfovibrio</taxon>
    </lineage>
</organism>
<sequence length="55" mass="5637">MAAARHHGLVKRGDAARAGACAASGPYTPCPALRPAVKAAILRKDARSILSALQQ</sequence>
<accession>B6WVN0</accession>
<comment type="caution">
    <text evidence="1">The sequence shown here is derived from an EMBL/GenBank/DDBJ whole genome shotgun (WGS) entry which is preliminary data.</text>
</comment>
<name>B6WVN0_9BACT</name>